<reference evidence="1" key="2">
    <citation type="submission" date="2024-06" db="UniProtKB">
        <authorList>
            <consortium name="EnsemblMetazoa"/>
        </authorList>
    </citation>
    <scope>IDENTIFICATION</scope>
</reference>
<dbReference type="RefSeq" id="XP_011403255.2">
    <property type="nucleotide sequence ID" value="XM_011404953.2"/>
</dbReference>
<evidence type="ECO:0000313" key="2">
    <source>
        <dbReference type="Proteomes" id="UP000007879"/>
    </source>
</evidence>
<dbReference type="PANTHER" id="PTHR14187:SF5">
    <property type="entry name" value="HEAT SHOCK 70 KDA PROTEIN 12A"/>
    <property type="match status" value="1"/>
</dbReference>
<dbReference type="CDD" id="cd10229">
    <property type="entry name" value="ASKHA_NBD_HSP70_HSPA12"/>
    <property type="match status" value="1"/>
</dbReference>
<dbReference type="KEGG" id="aqu:105312365"/>
<sequence>MHTFVCHCFHWQKGAEMGNKTPAPLCRAEKIVCNERSYCPTNGNVAAIDFGTTSVSLAYATKGYENIQTFPLGTTQSTRVLNVVLLKKEGSSTKVSSFGENARQTFLKQVKQDDYKSYVYFERIKMSLKREQAINRETLIESFSGEKYYLVEVIAFILQYLKDQLIDHLSRTVTPLGTTDFYWVITVPAIWDARGKRMMREAAYMAGLLTKSGGIENFTPICDGPLPPPKEVNSEKLSLALEPEAAALYSQKNVVEQIQADKSQAAIKCPTEYMVIDIGGGTVDITAHIEVEGNIKVPVIPTGNAWGGTQVNEAFSKMLQKLVDDPGYLKYLDIGSHSMQMASINDILYREFEDQKISYGNRTSKSIVVSLPNKFAKCYNETIELKVKEMHGVEYDDDKIYIEDEEVIEAQLFGPAIDGIIDCVLKAIEDTKNRFTTFYLVGGFGGCKYTHQKVEEAIKKRNSKAKVILPPSPRLAVAQGAVLWRQNPGKVTERTCDATYGISTTLPFDPKEHDEDYKYYDGEEKQDRCHSVFCIFIEKEEVANENEVITINGEPPSQNSTQLPIDIYCAPDRGVQYINSKDGKSNADKIGQLVIDIPNPDNLPLNERTVEITMDFSGTEIQAKAKYCVTGEEVKTTCDFLSTQ</sequence>
<dbReference type="GeneID" id="105312365"/>
<dbReference type="Proteomes" id="UP000007879">
    <property type="component" value="Unassembled WGS sequence"/>
</dbReference>
<dbReference type="Gene3D" id="3.30.420.40">
    <property type="match status" value="2"/>
</dbReference>
<accession>A0AAN0IKP7</accession>
<protein>
    <submittedName>
        <fullName evidence="1">Uncharacterized protein</fullName>
    </submittedName>
</protein>
<name>A0AAN0IKP7_AMPQE</name>
<dbReference type="InterPro" id="IPR043129">
    <property type="entry name" value="ATPase_NBD"/>
</dbReference>
<organism evidence="1 2">
    <name type="scientific">Amphimedon queenslandica</name>
    <name type="common">Sponge</name>
    <dbReference type="NCBI Taxonomy" id="400682"/>
    <lineage>
        <taxon>Eukaryota</taxon>
        <taxon>Metazoa</taxon>
        <taxon>Porifera</taxon>
        <taxon>Demospongiae</taxon>
        <taxon>Heteroscleromorpha</taxon>
        <taxon>Haplosclerida</taxon>
        <taxon>Niphatidae</taxon>
        <taxon>Amphimedon</taxon>
    </lineage>
</organism>
<proteinExistence type="predicted"/>
<keyword evidence="2" id="KW-1185">Reference proteome</keyword>
<dbReference type="AlphaFoldDB" id="A0AAN0IKP7"/>
<reference evidence="2" key="1">
    <citation type="journal article" date="2010" name="Nature">
        <title>The Amphimedon queenslandica genome and the evolution of animal complexity.</title>
        <authorList>
            <person name="Srivastava M."/>
            <person name="Simakov O."/>
            <person name="Chapman J."/>
            <person name="Fahey B."/>
            <person name="Gauthier M.E."/>
            <person name="Mitros T."/>
            <person name="Richards G.S."/>
            <person name="Conaco C."/>
            <person name="Dacre M."/>
            <person name="Hellsten U."/>
            <person name="Larroux C."/>
            <person name="Putnam N.H."/>
            <person name="Stanke M."/>
            <person name="Adamska M."/>
            <person name="Darling A."/>
            <person name="Degnan S.M."/>
            <person name="Oakley T.H."/>
            <person name="Plachetzki D.C."/>
            <person name="Zhai Y."/>
            <person name="Adamski M."/>
            <person name="Calcino A."/>
            <person name="Cummins S.F."/>
            <person name="Goodstein D.M."/>
            <person name="Harris C."/>
            <person name="Jackson D.J."/>
            <person name="Leys S.P."/>
            <person name="Shu S."/>
            <person name="Woodcroft B.J."/>
            <person name="Vervoort M."/>
            <person name="Kosik K.S."/>
            <person name="Manning G."/>
            <person name="Degnan B.M."/>
            <person name="Rokhsar D.S."/>
        </authorList>
    </citation>
    <scope>NUCLEOTIDE SEQUENCE [LARGE SCALE GENOMIC DNA]</scope>
</reference>
<evidence type="ECO:0000313" key="1">
    <source>
        <dbReference type="EnsemblMetazoa" id="XP_011403255.2"/>
    </source>
</evidence>
<dbReference type="SUPFAM" id="SSF53067">
    <property type="entry name" value="Actin-like ATPase domain"/>
    <property type="match status" value="2"/>
</dbReference>
<dbReference type="EnsemblMetazoa" id="XM_011404953.2">
    <property type="protein sequence ID" value="XP_011403255.2"/>
    <property type="gene ID" value="LOC105312365"/>
</dbReference>
<dbReference type="Gene3D" id="3.90.640.10">
    <property type="entry name" value="Actin, Chain A, domain 4"/>
    <property type="match status" value="1"/>
</dbReference>
<dbReference type="PANTHER" id="PTHR14187">
    <property type="entry name" value="ALPHA KINASE/ELONGATION FACTOR 2 KINASE"/>
    <property type="match status" value="1"/>
</dbReference>